<keyword evidence="3" id="KW-0378">Hydrolase</keyword>
<protein>
    <submittedName>
        <fullName evidence="15">Uncharacterized protein</fullName>
    </submittedName>
</protein>
<keyword evidence="10" id="KW-0175">Coiled coil</keyword>
<feature type="compositionally biased region" description="Low complexity" evidence="11">
    <location>
        <begin position="363"/>
        <end position="373"/>
    </location>
</feature>
<gene>
    <name evidence="15" type="ORF">PHATRDRAFT_44256</name>
</gene>
<evidence type="ECO:0000256" key="3">
    <source>
        <dbReference type="ARBA" id="ARBA00022801"/>
    </source>
</evidence>
<keyword evidence="2" id="KW-0479">Metal-binding</keyword>
<dbReference type="InterPro" id="IPR009057">
    <property type="entry name" value="Homeodomain-like_sf"/>
</dbReference>
<dbReference type="AlphaFoldDB" id="B7FTH4"/>
<dbReference type="PROSITE" id="PS50090">
    <property type="entry name" value="MYB_LIKE"/>
    <property type="match status" value="1"/>
</dbReference>
<feature type="compositionally biased region" description="Polar residues" evidence="11">
    <location>
        <begin position="277"/>
        <end position="291"/>
    </location>
</feature>
<dbReference type="CDD" id="cd00167">
    <property type="entry name" value="SANT"/>
    <property type="match status" value="1"/>
</dbReference>
<dbReference type="KEGG" id="pti:PHATRDRAFT_44256"/>
<feature type="coiled-coil region" evidence="10">
    <location>
        <begin position="429"/>
        <end position="463"/>
    </location>
</feature>
<dbReference type="eggNOG" id="KOG0724">
    <property type="taxonomic scope" value="Eukaryota"/>
</dbReference>
<evidence type="ECO:0000256" key="2">
    <source>
        <dbReference type="ARBA" id="ARBA00022723"/>
    </source>
</evidence>
<evidence type="ECO:0000256" key="7">
    <source>
        <dbReference type="ARBA" id="ARBA00023125"/>
    </source>
</evidence>
<dbReference type="FunFam" id="1.10.10.60:FF:000151">
    <property type="entry name" value="histone H2A deubiquitinase MYSM1 isoform X2"/>
    <property type="match status" value="1"/>
</dbReference>
<feature type="compositionally biased region" description="Polar residues" evidence="11">
    <location>
        <begin position="248"/>
        <end position="262"/>
    </location>
</feature>
<name>B7FTH4_PHATC</name>
<evidence type="ECO:0000256" key="4">
    <source>
        <dbReference type="ARBA" id="ARBA00022833"/>
    </source>
</evidence>
<feature type="region of interest" description="Disordered" evidence="11">
    <location>
        <begin position="246"/>
        <end position="310"/>
    </location>
</feature>
<feature type="domain" description="Myb-like" evidence="12">
    <location>
        <begin position="302"/>
        <end position="352"/>
    </location>
</feature>
<dbReference type="NCBIfam" id="TIGR01557">
    <property type="entry name" value="myb_SHAQKYF"/>
    <property type="match status" value="1"/>
</dbReference>
<dbReference type="EMBL" id="CM000607">
    <property type="protein sequence ID" value="EEC50081.1"/>
    <property type="molecule type" value="Genomic_DNA"/>
</dbReference>
<accession>B7FTH4</accession>
<dbReference type="InterPro" id="IPR017884">
    <property type="entry name" value="SANT_dom"/>
</dbReference>
<keyword evidence="5" id="KW-0805">Transcription regulation</keyword>
<dbReference type="Proteomes" id="UP000000759">
    <property type="component" value="Chromosome 4"/>
</dbReference>
<evidence type="ECO:0000313" key="16">
    <source>
        <dbReference type="Proteomes" id="UP000000759"/>
    </source>
</evidence>
<dbReference type="PROSITE" id="PS51293">
    <property type="entry name" value="SANT"/>
    <property type="match status" value="1"/>
</dbReference>
<keyword evidence="9" id="KW-0539">Nucleus</keyword>
<dbReference type="InterPro" id="IPR017930">
    <property type="entry name" value="Myb_dom"/>
</dbReference>
<feature type="region of interest" description="Disordered" evidence="11">
    <location>
        <begin position="468"/>
        <end position="488"/>
    </location>
</feature>
<feature type="region of interest" description="Disordered" evidence="11">
    <location>
        <begin position="359"/>
        <end position="383"/>
    </location>
</feature>
<keyword evidence="7" id="KW-0238">DNA-binding</keyword>
<proteinExistence type="predicted"/>
<keyword evidence="16" id="KW-1185">Reference proteome</keyword>
<evidence type="ECO:0000256" key="9">
    <source>
        <dbReference type="ARBA" id="ARBA00023242"/>
    </source>
</evidence>
<dbReference type="GO" id="GO:0003677">
    <property type="term" value="F:DNA binding"/>
    <property type="evidence" value="ECO:0007669"/>
    <property type="project" value="UniProtKB-KW"/>
</dbReference>
<evidence type="ECO:0000256" key="6">
    <source>
        <dbReference type="ARBA" id="ARBA00023049"/>
    </source>
</evidence>
<feature type="region of interest" description="Disordered" evidence="11">
    <location>
        <begin position="502"/>
        <end position="541"/>
    </location>
</feature>
<evidence type="ECO:0000256" key="10">
    <source>
        <dbReference type="SAM" id="Coils"/>
    </source>
</evidence>
<sequence length="541" mass="58501">MTTASAGTETTGIGSLTTTPRPLLHTEASETPPRLDRVGGDGVPTACSAAAKTPCGFVPDPNFTSPRVASHSVSTSILRRAGTKDTLGATFPVPARHTPHHHDPFATPNTGTSTIAAAANEPDKEKGDDGIIDESSRFVVTVSANRDSSDNDSTGNRGETTSNYNESITNYGTERQPLISTNSTESPIQTTANTPFTSANSSASTVAELVLPASTYFSAHVAANIHKELRSSVGVQQSSRHNGILSISFDSKNPSERVSTTVVPRCTGPGGHDPSSVVMSIHNQSSPNASSRGKKRRPCGTTEGQTSGRWTDQEHQTFLMGLAKYGREWKKVASHIPSRSSAQVRSHAQKYFAKLQREEEEFMQAQEQQQHQQQHGHPDENVPNMLDETTVTTSITGSGSEAASLSQVLLSANVQANVERILAKPDTVQAEVQATLERLRRRYHALQRRLERTENHNAVLNKHAAIQDYNSTTDDHEDDVSRESSTLSSLQNEELIAVSVLHASLPRGDPTSSEHTYSKYHYEPPGSLSSCSDTSKRARFE</sequence>
<dbReference type="OrthoDB" id="118550at2759"/>
<evidence type="ECO:0000256" key="5">
    <source>
        <dbReference type="ARBA" id="ARBA00023015"/>
    </source>
</evidence>
<keyword evidence="6" id="KW-0482">Metalloprotease</keyword>
<dbReference type="PANTHER" id="PTHR12802">
    <property type="entry name" value="SWI/SNF COMPLEX-RELATED"/>
    <property type="match status" value="1"/>
</dbReference>
<keyword evidence="1" id="KW-0645">Protease</keyword>
<evidence type="ECO:0000313" key="15">
    <source>
        <dbReference type="EMBL" id="EEC50081.1"/>
    </source>
</evidence>
<dbReference type="PROSITE" id="PS51294">
    <property type="entry name" value="HTH_MYB"/>
    <property type="match status" value="1"/>
</dbReference>
<evidence type="ECO:0000256" key="11">
    <source>
        <dbReference type="SAM" id="MobiDB-lite"/>
    </source>
</evidence>
<feature type="domain" description="HTH myb-type" evidence="14">
    <location>
        <begin position="302"/>
        <end position="356"/>
    </location>
</feature>
<dbReference type="RefSeq" id="XP_002178416.1">
    <property type="nucleotide sequence ID" value="XM_002178380.1"/>
</dbReference>
<dbReference type="InParanoid" id="B7FTH4"/>
<dbReference type="PaxDb" id="2850-Phatr44256"/>
<evidence type="ECO:0000259" key="14">
    <source>
        <dbReference type="PROSITE" id="PS51294"/>
    </source>
</evidence>
<dbReference type="GeneID" id="7197815"/>
<feature type="compositionally biased region" description="Low complexity" evidence="11">
    <location>
        <begin position="7"/>
        <end position="19"/>
    </location>
</feature>
<dbReference type="SMART" id="SM00717">
    <property type="entry name" value="SANT"/>
    <property type="match status" value="1"/>
</dbReference>
<dbReference type="GO" id="GO:0006508">
    <property type="term" value="P:proteolysis"/>
    <property type="evidence" value="ECO:0007669"/>
    <property type="project" value="UniProtKB-KW"/>
</dbReference>
<reference evidence="16" key="2">
    <citation type="submission" date="2008-08" db="EMBL/GenBank/DDBJ databases">
        <authorList>
            <consortium name="Diatom Consortium"/>
            <person name="Grigoriev I."/>
            <person name="Grimwood J."/>
            <person name="Kuo A."/>
            <person name="Otillar R.P."/>
            <person name="Salamov A."/>
            <person name="Detter J.C."/>
            <person name="Lindquist E."/>
            <person name="Shapiro H."/>
            <person name="Lucas S."/>
            <person name="Glavina del Rio T."/>
            <person name="Pitluck S."/>
            <person name="Rokhsar D."/>
            <person name="Bowler C."/>
        </authorList>
    </citation>
    <scope>GENOME REANNOTATION</scope>
    <source>
        <strain evidence="16">CCAP 1055/1</strain>
    </source>
</reference>
<dbReference type="GO" id="GO:0046872">
    <property type="term" value="F:metal ion binding"/>
    <property type="evidence" value="ECO:0007669"/>
    <property type="project" value="UniProtKB-KW"/>
</dbReference>
<organism evidence="15 16">
    <name type="scientific">Phaeodactylum tricornutum (strain CCAP 1055/1)</name>
    <dbReference type="NCBI Taxonomy" id="556484"/>
    <lineage>
        <taxon>Eukaryota</taxon>
        <taxon>Sar</taxon>
        <taxon>Stramenopiles</taxon>
        <taxon>Ochrophyta</taxon>
        <taxon>Bacillariophyta</taxon>
        <taxon>Bacillariophyceae</taxon>
        <taxon>Bacillariophycidae</taxon>
        <taxon>Naviculales</taxon>
        <taxon>Phaeodactylaceae</taxon>
        <taxon>Phaeodactylum</taxon>
    </lineage>
</organism>
<feature type="region of interest" description="Disordered" evidence="11">
    <location>
        <begin position="1"/>
        <end position="42"/>
    </location>
</feature>
<dbReference type="InterPro" id="IPR006447">
    <property type="entry name" value="Myb_dom_plants"/>
</dbReference>
<dbReference type="SUPFAM" id="SSF46689">
    <property type="entry name" value="Homeodomain-like"/>
    <property type="match status" value="1"/>
</dbReference>
<feature type="region of interest" description="Disordered" evidence="11">
    <location>
        <begin position="144"/>
        <end position="165"/>
    </location>
</feature>
<evidence type="ECO:0000256" key="1">
    <source>
        <dbReference type="ARBA" id="ARBA00022670"/>
    </source>
</evidence>
<dbReference type="GO" id="GO:0008237">
    <property type="term" value="F:metallopeptidase activity"/>
    <property type="evidence" value="ECO:0007669"/>
    <property type="project" value="UniProtKB-KW"/>
</dbReference>
<evidence type="ECO:0000256" key="8">
    <source>
        <dbReference type="ARBA" id="ARBA00023163"/>
    </source>
</evidence>
<dbReference type="Pfam" id="PF00249">
    <property type="entry name" value="Myb_DNA-binding"/>
    <property type="match status" value="1"/>
</dbReference>
<reference evidence="15 16" key="1">
    <citation type="journal article" date="2008" name="Nature">
        <title>The Phaeodactylum genome reveals the evolutionary history of diatom genomes.</title>
        <authorList>
            <person name="Bowler C."/>
            <person name="Allen A.E."/>
            <person name="Badger J.H."/>
            <person name="Grimwood J."/>
            <person name="Jabbari K."/>
            <person name="Kuo A."/>
            <person name="Maheswari U."/>
            <person name="Martens C."/>
            <person name="Maumus F."/>
            <person name="Otillar R.P."/>
            <person name="Rayko E."/>
            <person name="Salamov A."/>
            <person name="Vandepoele K."/>
            <person name="Beszteri B."/>
            <person name="Gruber A."/>
            <person name="Heijde M."/>
            <person name="Katinka M."/>
            <person name="Mock T."/>
            <person name="Valentin K."/>
            <person name="Verret F."/>
            <person name="Berges J.A."/>
            <person name="Brownlee C."/>
            <person name="Cadoret J.P."/>
            <person name="Chiovitti A."/>
            <person name="Choi C.J."/>
            <person name="Coesel S."/>
            <person name="De Martino A."/>
            <person name="Detter J.C."/>
            <person name="Durkin C."/>
            <person name="Falciatore A."/>
            <person name="Fournet J."/>
            <person name="Haruta M."/>
            <person name="Huysman M.J."/>
            <person name="Jenkins B.D."/>
            <person name="Jiroutova K."/>
            <person name="Jorgensen R.E."/>
            <person name="Joubert Y."/>
            <person name="Kaplan A."/>
            <person name="Kroger N."/>
            <person name="Kroth P.G."/>
            <person name="La Roche J."/>
            <person name="Lindquist E."/>
            <person name="Lommer M."/>
            <person name="Martin-Jezequel V."/>
            <person name="Lopez P.J."/>
            <person name="Lucas S."/>
            <person name="Mangogna M."/>
            <person name="McGinnis K."/>
            <person name="Medlin L.K."/>
            <person name="Montsant A."/>
            <person name="Oudot-Le Secq M.P."/>
            <person name="Napoli C."/>
            <person name="Obornik M."/>
            <person name="Parker M.S."/>
            <person name="Petit J.L."/>
            <person name="Porcel B.M."/>
            <person name="Poulsen N."/>
            <person name="Robison M."/>
            <person name="Rychlewski L."/>
            <person name="Rynearson T.A."/>
            <person name="Schmutz J."/>
            <person name="Shapiro H."/>
            <person name="Siaut M."/>
            <person name="Stanley M."/>
            <person name="Sussman M.R."/>
            <person name="Taylor A.R."/>
            <person name="Vardi A."/>
            <person name="von Dassow P."/>
            <person name="Vyverman W."/>
            <person name="Willis A."/>
            <person name="Wyrwicz L.S."/>
            <person name="Rokhsar D.S."/>
            <person name="Weissenbach J."/>
            <person name="Armbrust E.V."/>
            <person name="Green B.R."/>
            <person name="Van de Peer Y."/>
            <person name="Grigoriev I.V."/>
        </authorList>
    </citation>
    <scope>NUCLEOTIDE SEQUENCE [LARGE SCALE GENOMIC DNA]</scope>
    <source>
        <strain evidence="15 16">CCAP 1055/1</strain>
    </source>
</reference>
<dbReference type="STRING" id="556484.B7FTH4"/>
<feature type="domain" description="SANT" evidence="13">
    <location>
        <begin position="305"/>
        <end position="360"/>
    </location>
</feature>
<keyword evidence="8" id="KW-0804">Transcription</keyword>
<evidence type="ECO:0000259" key="13">
    <source>
        <dbReference type="PROSITE" id="PS51293"/>
    </source>
</evidence>
<dbReference type="Gene3D" id="1.10.10.60">
    <property type="entry name" value="Homeodomain-like"/>
    <property type="match status" value="1"/>
</dbReference>
<evidence type="ECO:0000259" key="12">
    <source>
        <dbReference type="PROSITE" id="PS50090"/>
    </source>
</evidence>
<keyword evidence="4" id="KW-0862">Zinc</keyword>
<dbReference type="PANTHER" id="PTHR12802:SF173">
    <property type="entry name" value="MYB-LIKE PROTEIN K"/>
    <property type="match status" value="1"/>
</dbReference>
<dbReference type="InterPro" id="IPR001005">
    <property type="entry name" value="SANT/Myb"/>
</dbReference>